<organism evidence="2 3">
    <name type="scientific">Anaerovibrio slackiae</name>
    <dbReference type="NCBI Taxonomy" id="2652309"/>
    <lineage>
        <taxon>Bacteria</taxon>
        <taxon>Bacillati</taxon>
        <taxon>Bacillota</taxon>
        <taxon>Negativicutes</taxon>
        <taxon>Selenomonadales</taxon>
        <taxon>Selenomonadaceae</taxon>
        <taxon>Anaerovibrio</taxon>
    </lineage>
</organism>
<evidence type="ECO:0000313" key="3">
    <source>
        <dbReference type="Proteomes" id="UP000433181"/>
    </source>
</evidence>
<name>A0A6I2UAV8_9FIRM</name>
<keyword evidence="3" id="KW-1185">Reference proteome</keyword>
<comment type="caution">
    <text evidence="2">The sequence shown here is derived from an EMBL/GenBank/DDBJ whole genome shotgun (WGS) entry which is preliminary data.</text>
</comment>
<feature type="domain" description="LicD/FKTN/FKRP nucleotidyltransferase" evidence="1">
    <location>
        <begin position="8"/>
        <end position="168"/>
    </location>
</feature>
<accession>A0A6I2UAV8</accession>
<dbReference type="GO" id="GO:0009100">
    <property type="term" value="P:glycoprotein metabolic process"/>
    <property type="evidence" value="ECO:0007669"/>
    <property type="project" value="UniProtKB-ARBA"/>
</dbReference>
<proteinExistence type="predicted"/>
<dbReference type="AlphaFoldDB" id="A0A6I2UAV8"/>
<dbReference type="InterPro" id="IPR007074">
    <property type="entry name" value="LicD/FKTN/FKRP_NTP_transf"/>
</dbReference>
<evidence type="ECO:0000259" key="1">
    <source>
        <dbReference type="Pfam" id="PF04991"/>
    </source>
</evidence>
<dbReference type="Pfam" id="PF04991">
    <property type="entry name" value="LicD"/>
    <property type="match status" value="1"/>
</dbReference>
<evidence type="ECO:0000313" key="2">
    <source>
        <dbReference type="EMBL" id="MSU07847.1"/>
    </source>
</evidence>
<gene>
    <name evidence="2" type="ORF">FYJ84_02440</name>
</gene>
<reference evidence="2 3" key="1">
    <citation type="submission" date="2019-08" db="EMBL/GenBank/DDBJ databases">
        <title>In-depth cultivation of the pig gut microbiome towards novel bacterial diversity and tailored functional studies.</title>
        <authorList>
            <person name="Wylensek D."/>
            <person name="Hitch T.C.A."/>
            <person name="Clavel T."/>
        </authorList>
    </citation>
    <scope>NUCLEOTIDE SEQUENCE [LARGE SCALE GENOMIC DNA]</scope>
    <source>
        <strain evidence="2 3">WCA-693-APC-5D-A</strain>
    </source>
</reference>
<dbReference type="Proteomes" id="UP000433181">
    <property type="component" value="Unassembled WGS sequence"/>
</dbReference>
<protein>
    <submittedName>
        <fullName evidence="2">LicD family protein</fullName>
    </submittedName>
</protein>
<dbReference type="EMBL" id="VUNR01000003">
    <property type="protein sequence ID" value="MSU07847.1"/>
    <property type="molecule type" value="Genomic_DNA"/>
</dbReference>
<sequence>MVFQNTYTDGFVIGFSKIRDSRTSAVEFPDYDGMHQGIFVDIFPLDDVPDGSVRQNNIFQIELEIWRTIMDERNLQHDLANGAATRLSGDLLHRLLALPRQERFAEYEKFCSNHFGTSEMIDVVTYTFGGSGVQLPREYYADVVYLPFEGIQIPAPKLYHEVLSRRYGDYEKPVRGGSMHEGIILSADISYRELMAAYQKDSSLE</sequence>